<dbReference type="Pfam" id="PF02244">
    <property type="entry name" value="Propep_M14"/>
    <property type="match status" value="1"/>
</dbReference>
<dbReference type="InterPro" id="IPR003146">
    <property type="entry name" value="M14A_act_pep"/>
</dbReference>
<comment type="cofactor">
    <cofactor evidence="1">
        <name>Zn(2+)</name>
        <dbReference type="ChEBI" id="CHEBI:29105"/>
    </cofactor>
</comment>
<feature type="active site" description="Proton donor/acceptor" evidence="11">
    <location>
        <position position="381"/>
    </location>
</feature>
<evidence type="ECO:0000256" key="4">
    <source>
        <dbReference type="ARBA" id="ARBA00022670"/>
    </source>
</evidence>
<dbReference type="GO" id="GO:0008270">
    <property type="term" value="F:zinc ion binding"/>
    <property type="evidence" value="ECO:0007669"/>
    <property type="project" value="InterPro"/>
</dbReference>
<dbReference type="PROSITE" id="PS00132">
    <property type="entry name" value="CARBOXYPEPT_ZN_1"/>
    <property type="match status" value="1"/>
</dbReference>
<dbReference type="SUPFAM" id="SSF54897">
    <property type="entry name" value="Protease propeptides/inhibitors"/>
    <property type="match status" value="1"/>
</dbReference>
<comment type="caution">
    <text evidence="15">The sequence shown here is derived from an EMBL/GenBank/DDBJ whole genome shotgun (WGS) entry which is preliminary data.</text>
</comment>
<feature type="chain" id="PRO_5042179365" description="Peptidase M14 domain-containing protein" evidence="13">
    <location>
        <begin position="20"/>
        <end position="461"/>
    </location>
</feature>
<dbReference type="EMBL" id="WJBH02000008">
    <property type="protein sequence ID" value="KAI9553885.1"/>
    <property type="molecule type" value="Genomic_DNA"/>
</dbReference>
<dbReference type="InterPro" id="IPR036990">
    <property type="entry name" value="M14A-like_propep"/>
</dbReference>
<evidence type="ECO:0000256" key="11">
    <source>
        <dbReference type="PROSITE-ProRule" id="PRU01379"/>
    </source>
</evidence>
<evidence type="ECO:0000256" key="6">
    <source>
        <dbReference type="ARBA" id="ARBA00022729"/>
    </source>
</evidence>
<evidence type="ECO:0000256" key="13">
    <source>
        <dbReference type="SAM" id="SignalP"/>
    </source>
</evidence>
<proteinExistence type="inferred from homology"/>
<keyword evidence="8" id="KW-0862">Zinc</keyword>
<evidence type="ECO:0000256" key="8">
    <source>
        <dbReference type="ARBA" id="ARBA00022833"/>
    </source>
</evidence>
<reference evidence="15 16" key="1">
    <citation type="submission" date="2022-05" db="EMBL/GenBank/DDBJ databases">
        <title>A multi-omics perspective on studying reproductive biology in Daphnia sinensis.</title>
        <authorList>
            <person name="Jia J."/>
        </authorList>
    </citation>
    <scope>NUCLEOTIDE SEQUENCE [LARGE SCALE GENOMIC DNA]</scope>
    <source>
        <strain evidence="15 16">WSL</strain>
    </source>
</reference>
<dbReference type="PROSITE" id="PS52035">
    <property type="entry name" value="PEPTIDASE_M14"/>
    <property type="match status" value="1"/>
</dbReference>
<feature type="domain" description="Peptidase M14" evidence="14">
    <location>
        <begin position="126"/>
        <end position="415"/>
    </location>
</feature>
<organism evidence="15 16">
    <name type="scientific">Daphnia sinensis</name>
    <dbReference type="NCBI Taxonomy" id="1820382"/>
    <lineage>
        <taxon>Eukaryota</taxon>
        <taxon>Metazoa</taxon>
        <taxon>Ecdysozoa</taxon>
        <taxon>Arthropoda</taxon>
        <taxon>Crustacea</taxon>
        <taxon>Branchiopoda</taxon>
        <taxon>Diplostraca</taxon>
        <taxon>Cladocera</taxon>
        <taxon>Anomopoda</taxon>
        <taxon>Daphniidae</taxon>
        <taxon>Daphnia</taxon>
        <taxon>Daphnia similis group</taxon>
    </lineage>
</organism>
<dbReference type="InterPro" id="IPR000834">
    <property type="entry name" value="Peptidase_M14"/>
</dbReference>
<evidence type="ECO:0000256" key="10">
    <source>
        <dbReference type="ARBA" id="ARBA00023157"/>
    </source>
</evidence>
<sequence>MSLLFAIALSCVFVSSQIAAKESEVVSYEGFQVWKIKPNSEEDRKFILDIEDPYELKLLRERRMAGDPMDVLVPPQSQTELKFKLAERKISYVVVTSDLQTAINNQKTNNKNHSKSKAAYNMDWTSYHRLSDIYAFLTYLNTTYPKLVQLTQIGTSYEKRPLYVLRISSSSSPGTRPAIWIDGGFHAREWISPAVVTYIIQQLVEVPANANLFSNVDWYIMPVMNPDGYEYTHTNDRYWRKTRSVSSTSTCRGVDPNRNFAFKWGGMSTSSDPCSDLYKGTKAFSEPETLAMSNFIIGKSKQIKLYLTFHSYGQTILVPYGYDVVYPPDYNELLALADNASTKFVKYEYTVGNSAALLYPVAGSSDDWAKSIGIKYSYTVELPDDGTEGFALSPSEILPVCQDFFPALDVFATKVATCCGAATTTTAKPLTSTTRPATTTKPKPTTTTTKRTTTKCPCTCG</sequence>
<evidence type="ECO:0000313" key="16">
    <source>
        <dbReference type="Proteomes" id="UP000820818"/>
    </source>
</evidence>
<dbReference type="SUPFAM" id="SSF53187">
    <property type="entry name" value="Zn-dependent exopeptidases"/>
    <property type="match status" value="1"/>
</dbReference>
<feature type="signal peptide" evidence="13">
    <location>
        <begin position="1"/>
        <end position="19"/>
    </location>
</feature>
<dbReference type="PANTHER" id="PTHR11705:SF91">
    <property type="entry name" value="FI01817P-RELATED"/>
    <property type="match status" value="1"/>
</dbReference>
<gene>
    <name evidence="15" type="ORF">GHT06_019155</name>
</gene>
<keyword evidence="4" id="KW-0645">Protease</keyword>
<dbReference type="Gene3D" id="3.40.630.10">
    <property type="entry name" value="Zn peptidases"/>
    <property type="match status" value="1"/>
</dbReference>
<evidence type="ECO:0000256" key="5">
    <source>
        <dbReference type="ARBA" id="ARBA00022723"/>
    </source>
</evidence>
<keyword evidence="3" id="KW-0121">Carboxypeptidase</keyword>
<name>A0AAD5L0B4_9CRUS</name>
<keyword evidence="10" id="KW-1015">Disulfide bond</keyword>
<dbReference type="AlphaFoldDB" id="A0AAD5L0B4"/>
<keyword evidence="5" id="KW-0479">Metal-binding</keyword>
<dbReference type="Pfam" id="PF00246">
    <property type="entry name" value="Peptidase_M14"/>
    <property type="match status" value="1"/>
</dbReference>
<evidence type="ECO:0000256" key="2">
    <source>
        <dbReference type="ARBA" id="ARBA00005988"/>
    </source>
</evidence>
<evidence type="ECO:0000256" key="9">
    <source>
        <dbReference type="ARBA" id="ARBA00023049"/>
    </source>
</evidence>
<keyword evidence="16" id="KW-1185">Reference proteome</keyword>
<dbReference type="SMART" id="SM00631">
    <property type="entry name" value="Zn_pept"/>
    <property type="match status" value="1"/>
</dbReference>
<protein>
    <recommendedName>
        <fullName evidence="14">Peptidase M14 domain-containing protein</fullName>
    </recommendedName>
</protein>
<dbReference type="GO" id="GO:0004181">
    <property type="term" value="F:metallocarboxypeptidase activity"/>
    <property type="evidence" value="ECO:0007669"/>
    <property type="project" value="InterPro"/>
</dbReference>
<dbReference type="GO" id="GO:0006508">
    <property type="term" value="P:proteolysis"/>
    <property type="evidence" value="ECO:0007669"/>
    <property type="project" value="UniProtKB-KW"/>
</dbReference>
<keyword evidence="6 13" id="KW-0732">Signal</keyword>
<accession>A0AAD5L0B4</accession>
<evidence type="ECO:0000256" key="12">
    <source>
        <dbReference type="SAM" id="MobiDB-lite"/>
    </source>
</evidence>
<evidence type="ECO:0000313" key="15">
    <source>
        <dbReference type="EMBL" id="KAI9553885.1"/>
    </source>
</evidence>
<evidence type="ECO:0000256" key="3">
    <source>
        <dbReference type="ARBA" id="ARBA00022645"/>
    </source>
</evidence>
<dbReference type="InterPro" id="IPR057246">
    <property type="entry name" value="CARBOXYPEPT_ZN_1"/>
</dbReference>
<keyword evidence="7" id="KW-0378">Hydrolase</keyword>
<dbReference type="GO" id="GO:0005615">
    <property type="term" value="C:extracellular space"/>
    <property type="evidence" value="ECO:0007669"/>
    <property type="project" value="TreeGrafter"/>
</dbReference>
<dbReference type="PRINTS" id="PR00765">
    <property type="entry name" value="CRBOXYPTASEA"/>
</dbReference>
<dbReference type="CDD" id="cd03860">
    <property type="entry name" value="M14_CP_A-B_like"/>
    <property type="match status" value="1"/>
</dbReference>
<evidence type="ECO:0000256" key="7">
    <source>
        <dbReference type="ARBA" id="ARBA00022801"/>
    </source>
</evidence>
<dbReference type="Proteomes" id="UP000820818">
    <property type="component" value="Linkage Group LG8"/>
</dbReference>
<evidence type="ECO:0000256" key="1">
    <source>
        <dbReference type="ARBA" id="ARBA00001947"/>
    </source>
</evidence>
<keyword evidence="9" id="KW-0482">Metalloprotease</keyword>
<comment type="similarity">
    <text evidence="2 11">Belongs to the peptidase M14 family.</text>
</comment>
<evidence type="ECO:0000259" key="14">
    <source>
        <dbReference type="PROSITE" id="PS52035"/>
    </source>
</evidence>
<dbReference type="FunFam" id="3.40.630.10:FF:000001">
    <property type="entry name" value="Carboxypeptidase B"/>
    <property type="match status" value="1"/>
</dbReference>
<feature type="region of interest" description="Disordered" evidence="12">
    <location>
        <begin position="430"/>
        <end position="450"/>
    </location>
</feature>
<dbReference type="PANTHER" id="PTHR11705">
    <property type="entry name" value="PROTEASE FAMILY M14 CARBOXYPEPTIDASE A,B"/>
    <property type="match status" value="1"/>
</dbReference>
<dbReference type="Gene3D" id="3.30.70.340">
    <property type="entry name" value="Metallocarboxypeptidase-like"/>
    <property type="match status" value="1"/>
</dbReference>